<dbReference type="EMBL" id="VUNI01000014">
    <property type="protein sequence ID" value="MST75140.1"/>
    <property type="molecule type" value="Genomic_DNA"/>
</dbReference>
<keyword evidence="2" id="KW-1185">Reference proteome</keyword>
<evidence type="ECO:0000313" key="1">
    <source>
        <dbReference type="EMBL" id="MST75140.1"/>
    </source>
</evidence>
<accession>A0A6L5YRR1</accession>
<proteinExistence type="predicted"/>
<dbReference type="Proteomes" id="UP000474024">
    <property type="component" value="Unassembled WGS sequence"/>
</dbReference>
<name>A0A6L5YRR1_9FIRM</name>
<dbReference type="InterPro" id="IPR045591">
    <property type="entry name" value="DUF6462"/>
</dbReference>
<evidence type="ECO:0000313" key="2">
    <source>
        <dbReference type="Proteomes" id="UP000474024"/>
    </source>
</evidence>
<comment type="caution">
    <text evidence="1">The sequence shown here is derived from an EMBL/GenBank/DDBJ whole genome shotgun (WGS) entry which is preliminary data.</text>
</comment>
<sequence length="153" mass="17439">MVSKLSGSVSSYRTEDVNKRYIHIEDVMDMFGLEREEALAVALAAGARYQLARITLVHKERLMKNMRHFTRVPSSNKIVEKKFVRIGEGSMTYSIGHHRFIEMARAAGAVYKIGTAQGNTILINLELLDEYMEQFREPPTEMKHPLPNRKGGD</sequence>
<organism evidence="1 2">
    <name type="scientific">Roseburia porci</name>
    <dbReference type="NCBI Taxonomy" id="2605790"/>
    <lineage>
        <taxon>Bacteria</taxon>
        <taxon>Bacillati</taxon>
        <taxon>Bacillota</taxon>
        <taxon>Clostridia</taxon>
        <taxon>Lachnospirales</taxon>
        <taxon>Lachnospiraceae</taxon>
        <taxon>Roseburia</taxon>
    </lineage>
</organism>
<dbReference type="AlphaFoldDB" id="A0A6L5YRR1"/>
<reference evidence="1 2" key="1">
    <citation type="submission" date="2019-08" db="EMBL/GenBank/DDBJ databases">
        <title>In-depth cultivation of the pig gut microbiome towards novel bacterial diversity and tailored functional studies.</title>
        <authorList>
            <person name="Wylensek D."/>
            <person name="Hitch T.C.A."/>
            <person name="Clavel T."/>
        </authorList>
    </citation>
    <scope>NUCLEOTIDE SEQUENCE [LARGE SCALE GENOMIC DNA]</scope>
    <source>
        <strain evidence="1 2">MUC/MUC-530-WT-4D</strain>
    </source>
</reference>
<dbReference type="Pfam" id="PF20063">
    <property type="entry name" value="DUF6462"/>
    <property type="match status" value="1"/>
</dbReference>
<protein>
    <submittedName>
        <fullName evidence="1">Uncharacterized protein</fullName>
    </submittedName>
</protein>
<gene>
    <name evidence="1" type="ORF">FYJ75_08885</name>
</gene>